<organism evidence="2">
    <name type="scientific">Cacopsylla melanoneura</name>
    <dbReference type="NCBI Taxonomy" id="428564"/>
    <lineage>
        <taxon>Eukaryota</taxon>
        <taxon>Metazoa</taxon>
        <taxon>Ecdysozoa</taxon>
        <taxon>Arthropoda</taxon>
        <taxon>Hexapoda</taxon>
        <taxon>Insecta</taxon>
        <taxon>Pterygota</taxon>
        <taxon>Neoptera</taxon>
        <taxon>Paraneoptera</taxon>
        <taxon>Hemiptera</taxon>
        <taxon>Sternorrhyncha</taxon>
        <taxon>Psylloidea</taxon>
        <taxon>Psyllidae</taxon>
        <taxon>Psyllinae</taxon>
        <taxon>Cacopsylla</taxon>
    </lineage>
</organism>
<evidence type="ECO:0000313" key="2">
    <source>
        <dbReference type="EMBL" id="CAG6654949.1"/>
    </source>
</evidence>
<dbReference type="EMBL" id="HBUF01358178">
    <property type="protein sequence ID" value="CAG6719016.1"/>
    <property type="molecule type" value="Transcribed_RNA"/>
</dbReference>
<dbReference type="EMBL" id="HBUF01358177">
    <property type="protein sequence ID" value="CAG6719013.1"/>
    <property type="molecule type" value="Transcribed_RNA"/>
</dbReference>
<dbReference type="EMBL" id="HBUF01661738">
    <property type="protein sequence ID" value="CAG6788803.1"/>
    <property type="molecule type" value="Transcribed_RNA"/>
</dbReference>
<dbReference type="EMBL" id="HBUF01179650">
    <property type="protein sequence ID" value="CAG6654947.1"/>
    <property type="molecule type" value="Transcribed_RNA"/>
</dbReference>
<proteinExistence type="predicted"/>
<sequence>MVLAVEGGPASPHPPSHPMTLTSTRLPLIPSLTPLAFTLNSTRLLPSIRLLRSPHWLTTDTLLRPSRETLSHSRPSQGRTVLSRPIPRSSFTPTPLVMDPHLTITRHCAP</sequence>
<accession>A0A8D8WEG4</accession>
<protein>
    <submittedName>
        <fullName evidence="2">Uncharacterized protein</fullName>
    </submittedName>
</protein>
<dbReference type="EMBL" id="HBUF01179649">
    <property type="protein sequence ID" value="CAG6654945.1"/>
    <property type="molecule type" value="Transcribed_RNA"/>
</dbReference>
<dbReference type="AlphaFoldDB" id="A0A8D8WEG4"/>
<dbReference type="EMBL" id="HBUF01179648">
    <property type="protein sequence ID" value="CAG6654943.1"/>
    <property type="molecule type" value="Transcribed_RNA"/>
</dbReference>
<feature type="region of interest" description="Disordered" evidence="1">
    <location>
        <begin position="1"/>
        <end position="21"/>
    </location>
</feature>
<reference evidence="2" key="1">
    <citation type="submission" date="2021-05" db="EMBL/GenBank/DDBJ databases">
        <authorList>
            <person name="Alioto T."/>
            <person name="Alioto T."/>
            <person name="Gomez Garrido J."/>
        </authorList>
    </citation>
    <scope>NUCLEOTIDE SEQUENCE</scope>
</reference>
<dbReference type="EMBL" id="HBUF01358176">
    <property type="protein sequence ID" value="CAG6719010.1"/>
    <property type="molecule type" value="Transcribed_RNA"/>
</dbReference>
<evidence type="ECO:0000256" key="1">
    <source>
        <dbReference type="SAM" id="MobiDB-lite"/>
    </source>
</evidence>
<name>A0A8D8WEG4_9HEMI</name>
<feature type="region of interest" description="Disordered" evidence="1">
    <location>
        <begin position="67"/>
        <end position="97"/>
    </location>
</feature>
<dbReference type="EMBL" id="HBUF01179651">
    <property type="protein sequence ID" value="CAG6654949.1"/>
    <property type="molecule type" value="Transcribed_RNA"/>
</dbReference>
<dbReference type="EMBL" id="HBUF01661739">
    <property type="protein sequence ID" value="CAG6788805.1"/>
    <property type="molecule type" value="Transcribed_RNA"/>
</dbReference>